<dbReference type="Pfam" id="PF20730">
    <property type="entry name" value="YetF_N"/>
    <property type="match status" value="1"/>
</dbReference>
<dbReference type="Gene3D" id="3.30.240.20">
    <property type="entry name" value="bsu07140 like domains"/>
    <property type="match status" value="1"/>
</dbReference>
<evidence type="ECO:0000313" key="11">
    <source>
        <dbReference type="Proteomes" id="UP001185984"/>
    </source>
</evidence>
<dbReference type="Pfam" id="PF04239">
    <property type="entry name" value="DUF421"/>
    <property type="match status" value="1"/>
</dbReference>
<sequence length="208" mass="22235">MACIPLFASALSGAERSAETTAPPFRAPPGTAPAHPRVIGPMVFDNIQGLLRVLLISALAYAWLVVVLRLAGKRALSKLNAFDLVVTVALGSTLATVLLSKDIAFLEGALAFCMLALLQWLVARLSVRSAWFSDLVRSRPRLLVEDGAFRPDALRDERVTRAEVEAAIRKSGIGRIEDVGAVVLESDGSLSVLARSDRAYTVLGSVAR</sequence>
<keyword evidence="6 7" id="KW-0472">Membrane</keyword>
<protein>
    <submittedName>
        <fullName evidence="10">DUF421 domain-containing protein</fullName>
    </submittedName>
</protein>
<accession>A0ABU3ZUE4</accession>
<evidence type="ECO:0000259" key="9">
    <source>
        <dbReference type="Pfam" id="PF20730"/>
    </source>
</evidence>
<evidence type="ECO:0000256" key="6">
    <source>
        <dbReference type="ARBA" id="ARBA00023136"/>
    </source>
</evidence>
<evidence type="ECO:0000256" key="4">
    <source>
        <dbReference type="ARBA" id="ARBA00022692"/>
    </source>
</evidence>
<evidence type="ECO:0000256" key="2">
    <source>
        <dbReference type="ARBA" id="ARBA00006448"/>
    </source>
</evidence>
<gene>
    <name evidence="10" type="ORF">O0R41_05900</name>
</gene>
<feature type="domain" description="YetF C-terminal" evidence="8">
    <location>
        <begin position="129"/>
        <end position="197"/>
    </location>
</feature>
<feature type="transmembrane region" description="Helical" evidence="7">
    <location>
        <begin position="105"/>
        <end position="123"/>
    </location>
</feature>
<dbReference type="InterPro" id="IPR007353">
    <property type="entry name" value="DUF421"/>
</dbReference>
<comment type="subcellular location">
    <subcellularLocation>
        <location evidence="1">Cell membrane</location>
        <topology evidence="1">Multi-pass membrane protein</topology>
    </subcellularLocation>
</comment>
<evidence type="ECO:0000259" key="8">
    <source>
        <dbReference type="Pfam" id="PF04239"/>
    </source>
</evidence>
<keyword evidence="11" id="KW-1185">Reference proteome</keyword>
<dbReference type="InterPro" id="IPR023090">
    <property type="entry name" value="UPF0702_alpha/beta_dom_sf"/>
</dbReference>
<dbReference type="EMBL" id="JAPTHD010000001">
    <property type="protein sequence ID" value="MDV5823130.1"/>
    <property type="molecule type" value="Genomic_DNA"/>
</dbReference>
<feature type="transmembrane region" description="Helical" evidence="7">
    <location>
        <begin position="79"/>
        <end position="99"/>
    </location>
</feature>
<comment type="caution">
    <text evidence="10">The sequence shown here is derived from an EMBL/GenBank/DDBJ whole genome shotgun (WGS) entry which is preliminary data.</text>
</comment>
<keyword evidence="3" id="KW-1003">Cell membrane</keyword>
<feature type="transmembrane region" description="Helical" evidence="7">
    <location>
        <begin position="50"/>
        <end position="72"/>
    </location>
</feature>
<evidence type="ECO:0000256" key="3">
    <source>
        <dbReference type="ARBA" id="ARBA00022475"/>
    </source>
</evidence>
<evidence type="ECO:0000313" key="10">
    <source>
        <dbReference type="EMBL" id="MDV5823130.1"/>
    </source>
</evidence>
<feature type="domain" description="YetF-like N-terminal transmembrane" evidence="9">
    <location>
        <begin position="59"/>
        <end position="121"/>
    </location>
</feature>
<evidence type="ECO:0000256" key="7">
    <source>
        <dbReference type="SAM" id="Phobius"/>
    </source>
</evidence>
<keyword evidence="4 7" id="KW-0812">Transmembrane</keyword>
<dbReference type="Proteomes" id="UP001185984">
    <property type="component" value="Unassembled WGS sequence"/>
</dbReference>
<evidence type="ECO:0000256" key="1">
    <source>
        <dbReference type="ARBA" id="ARBA00004651"/>
    </source>
</evidence>
<dbReference type="PANTHER" id="PTHR34582">
    <property type="entry name" value="UPF0702 TRANSMEMBRANE PROTEIN YCAP"/>
    <property type="match status" value="1"/>
</dbReference>
<dbReference type="InterPro" id="IPR048454">
    <property type="entry name" value="YetF_N"/>
</dbReference>
<dbReference type="RefSeq" id="WP_317516146.1">
    <property type="nucleotide sequence ID" value="NZ_JAPTHD010000001.1"/>
</dbReference>
<keyword evidence="5 7" id="KW-1133">Transmembrane helix</keyword>
<name>A0ABU3ZUE4_9SPHN</name>
<reference evidence="11" key="1">
    <citation type="journal article" date="2022" name="J Environ Chem Eng">
        <title>Biodegradation of petroleum oil using a constructed nonpathogenic and heavy metal-tolerant bacterial consortium isolated from marine sponges.</title>
        <authorList>
            <person name="Dechsakulwatana C."/>
            <person name="Rungsihiranrut A."/>
            <person name="Muangchinda C."/>
            <person name="Ningthoujam R."/>
            <person name="Klankeo P."/>
            <person name="Pinyakong O."/>
        </authorList>
    </citation>
    <scope>NUCLEOTIDE SEQUENCE [LARGE SCALE GENOMIC DNA]</scope>
    <source>
        <strain evidence="11">MO2-4</strain>
    </source>
</reference>
<comment type="similarity">
    <text evidence="2">Belongs to the UPF0702 family.</text>
</comment>
<evidence type="ECO:0000256" key="5">
    <source>
        <dbReference type="ARBA" id="ARBA00022989"/>
    </source>
</evidence>
<dbReference type="PANTHER" id="PTHR34582:SF6">
    <property type="entry name" value="UPF0702 TRANSMEMBRANE PROTEIN YCAP"/>
    <property type="match status" value="1"/>
</dbReference>
<proteinExistence type="inferred from homology"/>
<organism evidence="10 11">
    <name type="scientific">Sphingobium naphthae</name>
    <dbReference type="NCBI Taxonomy" id="1886786"/>
    <lineage>
        <taxon>Bacteria</taxon>
        <taxon>Pseudomonadati</taxon>
        <taxon>Pseudomonadota</taxon>
        <taxon>Alphaproteobacteria</taxon>
        <taxon>Sphingomonadales</taxon>
        <taxon>Sphingomonadaceae</taxon>
        <taxon>Sphingobium</taxon>
    </lineage>
</organism>